<evidence type="ECO:0000313" key="3">
    <source>
        <dbReference type="EMBL" id="MBO1884302.1"/>
    </source>
</evidence>
<reference evidence="3 4" key="1">
    <citation type="submission" date="2021-03" db="EMBL/GenBank/DDBJ databases">
        <title>Isolation and description of Capnocytophaga bilenii sp. nov., a novel Capnocytophaga species, isolated from a gingivitis subject.</title>
        <authorList>
            <person name="Antezack A."/>
            <person name="Monnet-Corti V."/>
            <person name="La Scola B."/>
        </authorList>
    </citation>
    <scope>NUCLEOTIDE SEQUENCE [LARGE SCALE GENOMIC DNA]</scope>
    <source>
        <strain evidence="3 4">Marseille-Q4570</strain>
    </source>
</reference>
<accession>A0ABS3PYA0</accession>
<protein>
    <submittedName>
        <fullName evidence="3">Uncharacterized protein</fullName>
    </submittedName>
</protein>
<dbReference type="EMBL" id="JAGDYP010000005">
    <property type="protein sequence ID" value="MBO1884302.1"/>
    <property type="molecule type" value="Genomic_DNA"/>
</dbReference>
<dbReference type="Proteomes" id="UP000681610">
    <property type="component" value="Unassembled WGS sequence"/>
</dbReference>
<feature type="coiled-coil region" evidence="1">
    <location>
        <begin position="413"/>
        <end position="447"/>
    </location>
</feature>
<gene>
    <name evidence="3" type="ORF">J4N46_07675</name>
</gene>
<keyword evidence="2" id="KW-0812">Transmembrane</keyword>
<keyword evidence="1" id="KW-0175">Coiled coil</keyword>
<organism evidence="3 4">
    <name type="scientific">Capnocytophaga bilenii</name>
    <dbReference type="NCBI Taxonomy" id="2819369"/>
    <lineage>
        <taxon>Bacteria</taxon>
        <taxon>Pseudomonadati</taxon>
        <taxon>Bacteroidota</taxon>
        <taxon>Flavobacteriia</taxon>
        <taxon>Flavobacteriales</taxon>
        <taxon>Flavobacteriaceae</taxon>
        <taxon>Capnocytophaga</taxon>
    </lineage>
</organism>
<keyword evidence="4" id="KW-1185">Reference proteome</keyword>
<proteinExistence type="predicted"/>
<keyword evidence="2" id="KW-0472">Membrane</keyword>
<comment type="caution">
    <text evidence="3">The sequence shown here is derived from an EMBL/GenBank/DDBJ whole genome shotgun (WGS) entry which is preliminary data.</text>
</comment>
<name>A0ABS3PYA0_9FLAO</name>
<evidence type="ECO:0000256" key="1">
    <source>
        <dbReference type="SAM" id="Coils"/>
    </source>
</evidence>
<evidence type="ECO:0000313" key="4">
    <source>
        <dbReference type="Proteomes" id="UP000681610"/>
    </source>
</evidence>
<evidence type="ECO:0000256" key="2">
    <source>
        <dbReference type="SAM" id="Phobius"/>
    </source>
</evidence>
<sequence>MKVHLLIQRTFAGLNTEYTSNPAIAQLDNKLFLTDERSVVMQITENPVFSFAKNEKWTCYSFIKRALDREKRAGFYAVRLFISSAHKLTNVKDCLLTIAQRYELFIQNNTPSQEYTDLLTQINEKAIIEKERYTFDIESIRKGTYYAIATAENLEALFADERNEFVEKLYLFTTNIDSKLLAEFHLHSIDPLSVVKWQINDEKKALDKLWLENTAIPVFAKQLLSLQGAKLYFQLKGQQEKRELTGTNELKTTAIIIDDADKCITSLKINNTAVKPQPYFELYALATDTLYYTLKNGKEIPLPITAKLSTRKLIVENSENALAKLWVNGEELPIPTGKKFEIYALTTDKIEYTIVGQAGKKTTVNSDIKTLSIHLPNRGQTINDNKKSPVIDILLYALLSLLVGGIIGYFYRSNTSEEDISAIEQKIQEKEAKYEQVKKELNSFQILPNNTATKTVTSTTTNTIKSNNTTTKTTNVATKTTNTNSKTTK</sequence>
<feature type="transmembrane region" description="Helical" evidence="2">
    <location>
        <begin position="393"/>
        <end position="411"/>
    </location>
</feature>
<dbReference type="RefSeq" id="WP_208058822.1">
    <property type="nucleotide sequence ID" value="NZ_JAGDYP010000005.1"/>
</dbReference>
<keyword evidence="2" id="KW-1133">Transmembrane helix</keyword>